<comment type="caution">
    <text evidence="1">The sequence shown here is derived from an EMBL/GenBank/DDBJ whole genome shotgun (WGS) entry which is preliminary data.</text>
</comment>
<sequence>MESLEKLEASHGVEHKVASEIPQVEIILAKDGSLWLMSSQDRSIPKHSQLGGFGTGQYVPAEGEEGIDFHLPEGDRSLVQLDEASFKADGSGVSVITFFKMLVLAEQQKHLTQHLVSYMNVTRKADSSLETGMDGFEITYKSKMRFKCLVQEKVTCKNIFAKMVGKINEMGQLQSIFRMALTYEEVLKVWQGLEIILGMSVLNEKGDFGHECLRETLIRLQCLPLFNETPENMDVLLSMVQLLTVLRNMTFYASMNGGYDGSEITTWIHHGRDVVGPAQPTRELKDVVGNSPEHIEDILDKSIQEVKHLQVTCSSDSFNVQQLLSKALKLLEQVAEELSAI</sequence>
<proteinExistence type="predicted"/>
<evidence type="ECO:0000313" key="2">
    <source>
        <dbReference type="Proteomes" id="UP001642484"/>
    </source>
</evidence>
<keyword evidence="2" id="KW-1185">Reference proteome</keyword>
<dbReference type="Proteomes" id="UP001642484">
    <property type="component" value="Unassembled WGS sequence"/>
</dbReference>
<gene>
    <name evidence="1" type="ORF">CCMP2556_LOCUS43068</name>
</gene>
<reference evidence="1 2" key="1">
    <citation type="submission" date="2024-02" db="EMBL/GenBank/DDBJ databases">
        <authorList>
            <person name="Chen Y."/>
            <person name="Shah S."/>
            <person name="Dougan E. K."/>
            <person name="Thang M."/>
            <person name="Chan C."/>
        </authorList>
    </citation>
    <scope>NUCLEOTIDE SEQUENCE [LARGE SCALE GENOMIC DNA]</scope>
</reference>
<accession>A0ABP0QN97</accession>
<protein>
    <submittedName>
        <fullName evidence="1">Uncharacterized protein</fullName>
    </submittedName>
</protein>
<name>A0ABP0QN97_9DINO</name>
<organism evidence="1 2">
    <name type="scientific">Durusdinium trenchii</name>
    <dbReference type="NCBI Taxonomy" id="1381693"/>
    <lineage>
        <taxon>Eukaryota</taxon>
        <taxon>Sar</taxon>
        <taxon>Alveolata</taxon>
        <taxon>Dinophyceae</taxon>
        <taxon>Suessiales</taxon>
        <taxon>Symbiodiniaceae</taxon>
        <taxon>Durusdinium</taxon>
    </lineage>
</organism>
<dbReference type="EMBL" id="CAXAMN010024718">
    <property type="protein sequence ID" value="CAK9089469.1"/>
    <property type="molecule type" value="Genomic_DNA"/>
</dbReference>
<evidence type="ECO:0000313" key="1">
    <source>
        <dbReference type="EMBL" id="CAK9089469.1"/>
    </source>
</evidence>